<dbReference type="EMBL" id="FOIS01000002">
    <property type="protein sequence ID" value="SEW01992.1"/>
    <property type="molecule type" value="Genomic_DNA"/>
</dbReference>
<evidence type="ECO:0000313" key="4">
    <source>
        <dbReference type="Proteomes" id="UP000183275"/>
    </source>
</evidence>
<name>A0A1I0NL00_9EURY</name>
<keyword evidence="2" id="KW-0812">Transmembrane</keyword>
<dbReference type="RefSeq" id="WP_049988991.1">
    <property type="nucleotide sequence ID" value="NZ_FOIS01000002.1"/>
</dbReference>
<feature type="compositionally biased region" description="Basic and acidic residues" evidence="1">
    <location>
        <begin position="168"/>
        <end position="180"/>
    </location>
</feature>
<sequence>MTPPLVTSATDRLDPVRLVCLVALVASHGLVRLAERYLPAFVTALGHGPLVVGALVTLGLGVAAAGAEYTTDAIDEGATTDRERTAIAVLAALLGAVGLLAWAGAPTLDTLLGTPLTSLGWLAVGAVVLQTWHVAGPVRHLWPVDIRIASSPASAADEPDGNQAGADDGDRERTPRRARAPDRRMRIVVGALGIAAAAVVATAAVASADGVRAGFALVAATGAAVAVVGAVTLGTVGDRSTLSVGRLATASGDRKGAGSDADAPLTVVRRAVSRLPDRRRWAVVGDALVRVAIAGAWPYLILLVVDYRPLARSVGGLSLGPAAVFGLFVLAEAVGAIAGAIAAPALAARVDRRALLIAGLAGLSLVPLALAAAPASVGVVAVLFALAGCRSAIEPLRPTVGAGVRAAPVPGPRLPDAVRTGVRLAVVPAPLVGGLLYAIDPLVAFTVATTVGLLGVRELGRAFTFDRR</sequence>
<feature type="transmembrane region" description="Helical" evidence="2">
    <location>
        <begin position="40"/>
        <end position="65"/>
    </location>
</feature>
<keyword evidence="4" id="KW-1185">Reference proteome</keyword>
<proteinExistence type="predicted"/>
<feature type="transmembrane region" description="Helical" evidence="2">
    <location>
        <begin position="287"/>
        <end position="305"/>
    </location>
</feature>
<keyword evidence="2" id="KW-0472">Membrane</keyword>
<gene>
    <name evidence="3" type="ORF">SAMN05216285_1848</name>
</gene>
<feature type="transmembrane region" description="Helical" evidence="2">
    <location>
        <begin position="325"/>
        <end position="347"/>
    </location>
</feature>
<dbReference type="STRING" id="1202768.SAMN05216285_1848"/>
<dbReference type="InterPro" id="IPR036259">
    <property type="entry name" value="MFS_trans_sf"/>
</dbReference>
<evidence type="ECO:0000256" key="1">
    <source>
        <dbReference type="SAM" id="MobiDB-lite"/>
    </source>
</evidence>
<accession>A0A1I0NL00</accession>
<reference evidence="4" key="1">
    <citation type="submission" date="2016-10" db="EMBL/GenBank/DDBJ databases">
        <authorList>
            <person name="Varghese N."/>
        </authorList>
    </citation>
    <scope>NUCLEOTIDE SEQUENCE [LARGE SCALE GENOMIC DNA]</scope>
    <source>
        <strain evidence="4">CGMCC 1.12284</strain>
    </source>
</reference>
<dbReference type="Gene3D" id="1.20.1250.20">
    <property type="entry name" value="MFS general substrate transporter like domains"/>
    <property type="match status" value="1"/>
</dbReference>
<feature type="region of interest" description="Disordered" evidence="1">
    <location>
        <begin position="152"/>
        <end position="180"/>
    </location>
</feature>
<keyword evidence="2" id="KW-1133">Transmembrane helix</keyword>
<dbReference type="eggNOG" id="arCOG00130">
    <property type="taxonomic scope" value="Archaea"/>
</dbReference>
<feature type="transmembrane region" description="Helical" evidence="2">
    <location>
        <begin position="214"/>
        <end position="236"/>
    </location>
</feature>
<feature type="transmembrane region" description="Helical" evidence="2">
    <location>
        <begin position="111"/>
        <end position="129"/>
    </location>
</feature>
<evidence type="ECO:0000256" key="2">
    <source>
        <dbReference type="SAM" id="Phobius"/>
    </source>
</evidence>
<dbReference type="AlphaFoldDB" id="A0A1I0NL00"/>
<organism evidence="3 4">
    <name type="scientific">Natrinema salifodinae</name>
    <dbReference type="NCBI Taxonomy" id="1202768"/>
    <lineage>
        <taxon>Archaea</taxon>
        <taxon>Methanobacteriati</taxon>
        <taxon>Methanobacteriota</taxon>
        <taxon>Stenosarchaea group</taxon>
        <taxon>Halobacteria</taxon>
        <taxon>Halobacteriales</taxon>
        <taxon>Natrialbaceae</taxon>
        <taxon>Natrinema</taxon>
    </lineage>
</organism>
<feature type="transmembrane region" description="Helical" evidence="2">
    <location>
        <begin position="435"/>
        <end position="456"/>
    </location>
</feature>
<feature type="transmembrane region" description="Helical" evidence="2">
    <location>
        <begin position="86"/>
        <end position="105"/>
    </location>
</feature>
<feature type="transmembrane region" description="Helical" evidence="2">
    <location>
        <begin position="187"/>
        <end position="208"/>
    </location>
</feature>
<evidence type="ECO:0000313" key="3">
    <source>
        <dbReference type="EMBL" id="SEW01992.1"/>
    </source>
</evidence>
<dbReference type="SUPFAM" id="SSF103473">
    <property type="entry name" value="MFS general substrate transporter"/>
    <property type="match status" value="1"/>
</dbReference>
<protein>
    <recommendedName>
        <fullName evidence="5">Major Facilitator Superfamily protein</fullName>
    </recommendedName>
</protein>
<evidence type="ECO:0008006" key="5">
    <source>
        <dbReference type="Google" id="ProtNLM"/>
    </source>
</evidence>
<dbReference type="Proteomes" id="UP000183275">
    <property type="component" value="Unassembled WGS sequence"/>
</dbReference>
<feature type="transmembrane region" description="Helical" evidence="2">
    <location>
        <begin position="354"/>
        <end position="387"/>
    </location>
</feature>